<dbReference type="Pfam" id="PF14223">
    <property type="entry name" value="Retrotran_gag_2"/>
    <property type="match status" value="1"/>
</dbReference>
<proteinExistence type="predicted"/>
<dbReference type="RefSeq" id="XP_039128898.1">
    <property type="nucleotide sequence ID" value="XM_039272964.1"/>
</dbReference>
<protein>
    <submittedName>
        <fullName evidence="3">Uncharacterized protein LOC120265034</fullName>
    </submittedName>
</protein>
<feature type="region of interest" description="Disordered" evidence="1">
    <location>
        <begin position="228"/>
        <end position="269"/>
    </location>
</feature>
<sequence>MVLMHAYSHADNTSAQRKTIVWQKFVCTCVDIMSVGNVSATLSGVPVLSGTNFKTWKNKVTLVLGCMDLDHVLREPRLAPLTDQSSLEDKRVFERWERYNHIGLMITNNTIPETFLDTMSEENDVRHFLDILEERFVRSDKAKMSVVLRKLVSMWYKGDGNIREYVLDMFYLAGKLKDLKIELPEDVLVHLVLISLPPRFSQFEVSYNCQKDKWTLNELISHSVHEEDKMKKHKVESAHLTSSNSGPKKKGNTIKLRHLNRVRRPKALK</sequence>
<evidence type="ECO:0000256" key="1">
    <source>
        <dbReference type="SAM" id="MobiDB-lite"/>
    </source>
</evidence>
<name>A0AB40BRN0_DIOCR</name>
<organism evidence="2 3">
    <name type="scientific">Dioscorea cayennensis subsp. rotundata</name>
    <name type="common">White Guinea yam</name>
    <name type="synonym">Dioscorea rotundata</name>
    <dbReference type="NCBI Taxonomy" id="55577"/>
    <lineage>
        <taxon>Eukaryota</taxon>
        <taxon>Viridiplantae</taxon>
        <taxon>Streptophyta</taxon>
        <taxon>Embryophyta</taxon>
        <taxon>Tracheophyta</taxon>
        <taxon>Spermatophyta</taxon>
        <taxon>Magnoliopsida</taxon>
        <taxon>Liliopsida</taxon>
        <taxon>Dioscoreales</taxon>
        <taxon>Dioscoreaceae</taxon>
        <taxon>Dioscorea</taxon>
    </lineage>
</organism>
<dbReference type="PANTHER" id="PTHR35317:SF23">
    <property type="entry name" value="OS04G0629600 PROTEIN"/>
    <property type="match status" value="1"/>
</dbReference>
<gene>
    <name evidence="3" type="primary">LOC120265034</name>
</gene>
<dbReference type="PANTHER" id="PTHR35317">
    <property type="entry name" value="OS04G0629600 PROTEIN"/>
    <property type="match status" value="1"/>
</dbReference>
<evidence type="ECO:0000313" key="3">
    <source>
        <dbReference type="RefSeq" id="XP_039128898.1"/>
    </source>
</evidence>
<reference evidence="3" key="1">
    <citation type="submission" date="2025-08" db="UniProtKB">
        <authorList>
            <consortium name="RefSeq"/>
        </authorList>
    </citation>
    <scope>IDENTIFICATION</scope>
</reference>
<dbReference type="Proteomes" id="UP001515500">
    <property type="component" value="Chromosome 7"/>
</dbReference>
<dbReference type="GeneID" id="120265034"/>
<keyword evidence="2" id="KW-1185">Reference proteome</keyword>
<feature type="compositionally biased region" description="Basic residues" evidence="1">
    <location>
        <begin position="247"/>
        <end position="269"/>
    </location>
</feature>
<dbReference type="AlphaFoldDB" id="A0AB40BRN0"/>
<evidence type="ECO:0000313" key="2">
    <source>
        <dbReference type="Proteomes" id="UP001515500"/>
    </source>
</evidence>
<accession>A0AB40BRN0</accession>